<evidence type="ECO:0000256" key="5">
    <source>
        <dbReference type="PROSITE-ProRule" id="PRU01091"/>
    </source>
</evidence>
<dbReference type="InterPro" id="IPR036388">
    <property type="entry name" value="WH-like_DNA-bd_sf"/>
</dbReference>
<feature type="domain" description="OmpR/PhoB-type" evidence="6">
    <location>
        <begin position="1"/>
        <end position="98"/>
    </location>
</feature>
<dbReference type="SUPFAM" id="SSF48452">
    <property type="entry name" value="TPR-like"/>
    <property type="match status" value="1"/>
</dbReference>
<dbReference type="SMART" id="SM00862">
    <property type="entry name" value="Trans_reg_C"/>
    <property type="match status" value="1"/>
</dbReference>
<evidence type="ECO:0000256" key="2">
    <source>
        <dbReference type="ARBA" id="ARBA00023015"/>
    </source>
</evidence>
<dbReference type="Pfam" id="PF00486">
    <property type="entry name" value="Trans_reg_C"/>
    <property type="match status" value="1"/>
</dbReference>
<sequence length="255" mass="28242">MELVAGSHGLVCRILGDFEVRCDGRPRTPGAPKARQVLALLLVRSGEVVGVPALIEELWDGRPPRSAVSTVQSYVHQLRRRLGDGVIETRPAGYVLHLSPDALDACVFDRAVEEAQTALEQGDARAAARAAGAALDLWRGRMLGGVQPGRHLRGHLVRLEERRTRALELRLQAEMELGRHRELVAELREVVAAHPLNEWFHGLLIEALRRSGRRKEALDAYQDLRRVLRDELGLDPAPELQHLQREVLSGAVPSA</sequence>
<feature type="DNA-binding region" description="OmpR/PhoB-type" evidence="5">
    <location>
        <begin position="1"/>
        <end position="98"/>
    </location>
</feature>
<evidence type="ECO:0000313" key="7">
    <source>
        <dbReference type="EMBL" id="MDA2812986.1"/>
    </source>
</evidence>
<name>A0ABT4U7S7_9ACTN</name>
<dbReference type="CDD" id="cd15831">
    <property type="entry name" value="BTAD"/>
    <property type="match status" value="1"/>
</dbReference>
<proteinExistence type="inferred from homology"/>
<dbReference type="PROSITE" id="PS51755">
    <property type="entry name" value="OMPR_PHOB"/>
    <property type="match status" value="1"/>
</dbReference>
<evidence type="ECO:0000256" key="3">
    <source>
        <dbReference type="ARBA" id="ARBA00023125"/>
    </source>
</evidence>
<accession>A0ABT4U7S7</accession>
<dbReference type="InterPro" id="IPR001867">
    <property type="entry name" value="OmpR/PhoB-type_DNA-bd"/>
</dbReference>
<dbReference type="InterPro" id="IPR051677">
    <property type="entry name" value="AfsR-DnrI-RedD_regulator"/>
</dbReference>
<dbReference type="PANTHER" id="PTHR35807">
    <property type="entry name" value="TRANSCRIPTIONAL REGULATOR REDD-RELATED"/>
    <property type="match status" value="1"/>
</dbReference>
<evidence type="ECO:0000256" key="4">
    <source>
        <dbReference type="ARBA" id="ARBA00023163"/>
    </source>
</evidence>
<dbReference type="PANTHER" id="PTHR35807:SF1">
    <property type="entry name" value="TRANSCRIPTIONAL REGULATOR REDD"/>
    <property type="match status" value="1"/>
</dbReference>
<comment type="caution">
    <text evidence="7">The sequence shown here is derived from an EMBL/GenBank/DDBJ whole genome shotgun (WGS) entry which is preliminary data.</text>
</comment>
<comment type="similarity">
    <text evidence="1">Belongs to the AfsR/DnrI/RedD regulatory family.</text>
</comment>
<dbReference type="Pfam" id="PF03704">
    <property type="entry name" value="BTAD"/>
    <property type="match status" value="1"/>
</dbReference>
<evidence type="ECO:0000256" key="1">
    <source>
        <dbReference type="ARBA" id="ARBA00005820"/>
    </source>
</evidence>
<keyword evidence="4" id="KW-0804">Transcription</keyword>
<reference evidence="7 8" key="1">
    <citation type="submission" date="2023-01" db="EMBL/GenBank/DDBJ databases">
        <title>Draft genome sequence of Nocardiopsis sp. RSe5-2 isolated from halophytes.</title>
        <authorList>
            <person name="Duangmal K."/>
            <person name="Chantavorakit T."/>
        </authorList>
    </citation>
    <scope>NUCLEOTIDE SEQUENCE [LARGE SCALE GENOMIC DNA]</scope>
    <source>
        <strain evidence="7 8">RSe5-2</strain>
    </source>
</reference>
<dbReference type="RefSeq" id="WP_270687754.1">
    <property type="nucleotide sequence ID" value="NZ_JAQFWQ010000064.1"/>
</dbReference>
<dbReference type="Gene3D" id="1.25.40.10">
    <property type="entry name" value="Tetratricopeptide repeat domain"/>
    <property type="match status" value="1"/>
</dbReference>
<dbReference type="Gene3D" id="1.10.10.10">
    <property type="entry name" value="Winged helix-like DNA-binding domain superfamily/Winged helix DNA-binding domain"/>
    <property type="match status" value="1"/>
</dbReference>
<dbReference type="InterPro" id="IPR005158">
    <property type="entry name" value="BTAD"/>
</dbReference>
<dbReference type="SMART" id="SM01043">
    <property type="entry name" value="BTAD"/>
    <property type="match status" value="1"/>
</dbReference>
<evidence type="ECO:0000313" key="8">
    <source>
        <dbReference type="Proteomes" id="UP001527866"/>
    </source>
</evidence>
<dbReference type="Proteomes" id="UP001527866">
    <property type="component" value="Unassembled WGS sequence"/>
</dbReference>
<organism evidence="7 8">
    <name type="scientific">Nocardiopsis endophytica</name>
    <dbReference type="NCBI Taxonomy" id="3018445"/>
    <lineage>
        <taxon>Bacteria</taxon>
        <taxon>Bacillati</taxon>
        <taxon>Actinomycetota</taxon>
        <taxon>Actinomycetes</taxon>
        <taxon>Streptosporangiales</taxon>
        <taxon>Nocardiopsidaceae</taxon>
        <taxon>Nocardiopsis</taxon>
    </lineage>
</organism>
<keyword evidence="8" id="KW-1185">Reference proteome</keyword>
<dbReference type="InterPro" id="IPR011990">
    <property type="entry name" value="TPR-like_helical_dom_sf"/>
</dbReference>
<protein>
    <submittedName>
        <fullName evidence="7">AfsR/SARP family transcriptional regulator</fullName>
    </submittedName>
</protein>
<dbReference type="EMBL" id="JAQFWQ010000064">
    <property type="protein sequence ID" value="MDA2812986.1"/>
    <property type="molecule type" value="Genomic_DNA"/>
</dbReference>
<keyword evidence="2" id="KW-0805">Transcription regulation</keyword>
<keyword evidence="3 5" id="KW-0238">DNA-binding</keyword>
<gene>
    <name evidence="7" type="ORF">O4J56_20240</name>
</gene>
<dbReference type="SUPFAM" id="SSF46894">
    <property type="entry name" value="C-terminal effector domain of the bipartite response regulators"/>
    <property type="match status" value="1"/>
</dbReference>
<evidence type="ECO:0000259" key="6">
    <source>
        <dbReference type="PROSITE" id="PS51755"/>
    </source>
</evidence>
<dbReference type="InterPro" id="IPR016032">
    <property type="entry name" value="Sig_transdc_resp-reg_C-effctor"/>
</dbReference>